<keyword evidence="2" id="KW-1185">Reference proteome</keyword>
<gene>
    <name evidence="1" type="ORF">OESDEN_22629</name>
</gene>
<dbReference type="PANTHER" id="PTHR44177:SF1">
    <property type="entry name" value="TETRATRICOPEPTIDE REPEAT PROTEIN 8"/>
    <property type="match status" value="1"/>
</dbReference>
<dbReference type="AlphaFoldDB" id="A0A0B1S1J4"/>
<dbReference type="GO" id="GO:0036064">
    <property type="term" value="C:ciliary basal body"/>
    <property type="evidence" value="ECO:0007669"/>
    <property type="project" value="TreeGrafter"/>
</dbReference>
<dbReference type="InterPro" id="IPR028796">
    <property type="entry name" value="BBS8"/>
</dbReference>
<dbReference type="OrthoDB" id="421121at2759"/>
<evidence type="ECO:0000313" key="2">
    <source>
        <dbReference type="Proteomes" id="UP000053660"/>
    </source>
</evidence>
<name>A0A0B1S1J4_OESDE</name>
<evidence type="ECO:0008006" key="3">
    <source>
        <dbReference type="Google" id="ProtNLM"/>
    </source>
</evidence>
<reference evidence="1 2" key="1">
    <citation type="submission" date="2014-03" db="EMBL/GenBank/DDBJ databases">
        <title>Draft genome of the hookworm Oesophagostomum dentatum.</title>
        <authorList>
            <person name="Mitreva M."/>
        </authorList>
    </citation>
    <scope>NUCLEOTIDE SEQUENCE [LARGE SCALE GENOMIC DNA]</scope>
    <source>
        <strain evidence="1 2">OD-Hann</strain>
    </source>
</reference>
<dbReference type="EMBL" id="KN610454">
    <property type="protein sequence ID" value="KHJ77751.1"/>
    <property type="molecule type" value="Genomic_DNA"/>
</dbReference>
<dbReference type="InterPro" id="IPR011990">
    <property type="entry name" value="TPR-like_helical_dom_sf"/>
</dbReference>
<organism evidence="1 2">
    <name type="scientific">Oesophagostomum dentatum</name>
    <name type="common">Nodular worm</name>
    <dbReference type="NCBI Taxonomy" id="61180"/>
    <lineage>
        <taxon>Eukaryota</taxon>
        <taxon>Metazoa</taxon>
        <taxon>Ecdysozoa</taxon>
        <taxon>Nematoda</taxon>
        <taxon>Chromadorea</taxon>
        <taxon>Rhabditida</taxon>
        <taxon>Rhabditina</taxon>
        <taxon>Rhabditomorpha</taxon>
        <taxon>Strongyloidea</taxon>
        <taxon>Strongylidae</taxon>
        <taxon>Oesophagostomum</taxon>
    </lineage>
</organism>
<sequence length="67" mass="7792">MLYHDDVTLLTGLARNKELLGEMVESNECYKKILNVQANNIEAIACIATNCFYDDKPEIALRYYRYL</sequence>
<evidence type="ECO:0000313" key="1">
    <source>
        <dbReference type="EMBL" id="KHJ77751.1"/>
    </source>
</evidence>
<dbReference type="GO" id="GO:0034464">
    <property type="term" value="C:BBSome"/>
    <property type="evidence" value="ECO:0007669"/>
    <property type="project" value="InterPro"/>
</dbReference>
<dbReference type="Proteomes" id="UP000053660">
    <property type="component" value="Unassembled WGS sequence"/>
</dbReference>
<dbReference type="GO" id="GO:1905515">
    <property type="term" value="P:non-motile cilium assembly"/>
    <property type="evidence" value="ECO:0007669"/>
    <property type="project" value="InterPro"/>
</dbReference>
<accession>A0A0B1S1J4</accession>
<dbReference type="GO" id="GO:0097730">
    <property type="term" value="C:non-motile cilium"/>
    <property type="evidence" value="ECO:0007669"/>
    <property type="project" value="TreeGrafter"/>
</dbReference>
<proteinExistence type="predicted"/>
<protein>
    <recommendedName>
        <fullName evidence="3">Tetratricopeptide repeat protein</fullName>
    </recommendedName>
</protein>
<dbReference type="PANTHER" id="PTHR44177">
    <property type="entry name" value="TETRATRICOPEPTIDE REPEAT PROTEIN 8"/>
    <property type="match status" value="1"/>
</dbReference>
<dbReference type="SUPFAM" id="SSF48452">
    <property type="entry name" value="TPR-like"/>
    <property type="match status" value="1"/>
</dbReference>